<reference evidence="2" key="1">
    <citation type="journal article" date="2017" name="Science">
        <title>Giant viruses with an expanded complement of translation system components.</title>
        <authorList>
            <person name="Schulz F."/>
            <person name="Yutin N."/>
            <person name="Ivanova N.N."/>
            <person name="Ortega D.R."/>
            <person name="Lee T.K."/>
            <person name="Vierheilig J."/>
            <person name="Daims H."/>
            <person name="Horn M."/>
            <person name="Wagner M."/>
            <person name="Jensen G.J."/>
            <person name="Kyrpides N.C."/>
            <person name="Koonin E.V."/>
            <person name="Woyke T."/>
        </authorList>
    </citation>
    <scope>NUCLEOTIDE SEQUENCE</scope>
    <source>
        <strain evidence="2">ILV1</strain>
    </source>
</reference>
<feature type="domain" description="C2H2-type" evidence="1">
    <location>
        <begin position="69"/>
        <end position="89"/>
    </location>
</feature>
<evidence type="ECO:0000259" key="1">
    <source>
        <dbReference type="PROSITE" id="PS00028"/>
    </source>
</evidence>
<dbReference type="EMBL" id="KY684090">
    <property type="protein sequence ID" value="ARF09982.1"/>
    <property type="molecule type" value="Genomic_DNA"/>
</dbReference>
<name>A0A1V0SE52_9VIRU</name>
<protein>
    <recommendedName>
        <fullName evidence="1">C2H2-type domain-containing protein</fullName>
    </recommendedName>
</protein>
<organism evidence="2">
    <name type="scientific">Indivirus ILV1</name>
    <dbReference type="NCBI Taxonomy" id="1977633"/>
    <lineage>
        <taxon>Viruses</taxon>
        <taxon>Varidnaviria</taxon>
        <taxon>Bamfordvirae</taxon>
        <taxon>Nucleocytoviricota</taxon>
        <taxon>Megaviricetes</taxon>
        <taxon>Imitervirales</taxon>
        <taxon>Mimiviridae</taxon>
        <taxon>Klosneuvirinae</taxon>
        <taxon>Indivirus</taxon>
    </lineage>
</organism>
<dbReference type="InterPro" id="IPR013087">
    <property type="entry name" value="Znf_C2H2_type"/>
</dbReference>
<proteinExistence type="predicted"/>
<accession>A0A1V0SE52</accession>
<gene>
    <name evidence="2" type="ORF">Indivirus_6_48</name>
</gene>
<dbReference type="PROSITE" id="PS00028">
    <property type="entry name" value="ZINC_FINGER_C2H2_1"/>
    <property type="match status" value="1"/>
</dbReference>
<evidence type="ECO:0000313" key="2">
    <source>
        <dbReference type="EMBL" id="ARF09982.1"/>
    </source>
</evidence>
<sequence>MGEFNFLDLPEDVIIPMINNIFDPITSLKCLRVCKRLNELGNRSKIIYRVLMFNMKSEFQRQLDKMILCPKCFIKLDNETSLKKHLYKHAQAERKNNILACHNPFKRGSCRYCKGPTSNLTNHVCLLSDYRTCLNSRVIDYYDWADSLCCQGEFYMNDPNYLEHKCKFRCKVCKEVVDNSGEGGSDLNFDRHFQECPFRNKIIEIYQLKNDNEGREFFEKVSEGQPYELEQLFETEYLEWKNTQIQEEKFVQESYKVLCHWI</sequence>